<dbReference type="GeneTree" id="ENSGT01030000235337"/>
<dbReference type="InParanoid" id="A0A803T463"/>
<dbReference type="InterPro" id="IPR057207">
    <property type="entry name" value="FBXL15_LRR"/>
</dbReference>
<dbReference type="KEGG" id="acs:103281662"/>
<proteinExistence type="predicted"/>
<name>A0A803T463_ANOCA</name>
<dbReference type="SUPFAM" id="SSF52047">
    <property type="entry name" value="RNI-like"/>
    <property type="match status" value="2"/>
</dbReference>
<reference evidence="2" key="1">
    <citation type="submission" date="2009-12" db="EMBL/GenBank/DDBJ databases">
        <title>The Genome Sequence of Anolis carolinensis (Green Anole Lizard).</title>
        <authorList>
            <consortium name="The Genome Sequencing Platform"/>
            <person name="Di Palma F."/>
            <person name="Alfoldi J."/>
            <person name="Heiman D."/>
            <person name="Young S."/>
            <person name="Grabherr M."/>
            <person name="Johnson J."/>
            <person name="Lander E.S."/>
            <person name="Lindblad-Toh K."/>
        </authorList>
    </citation>
    <scope>NUCLEOTIDE SEQUENCE [LARGE SCALE GENOMIC DNA]</scope>
    <source>
        <strain evidence="2">JBL SC #1</strain>
    </source>
</reference>
<reference evidence="2" key="2">
    <citation type="submission" date="2025-08" db="UniProtKB">
        <authorList>
            <consortium name="Ensembl"/>
        </authorList>
    </citation>
    <scope>IDENTIFICATION</scope>
</reference>
<dbReference type="PANTHER" id="PTHR13318">
    <property type="entry name" value="PARTNER OF PAIRED, ISOFORM B-RELATED"/>
    <property type="match status" value="1"/>
</dbReference>
<dbReference type="Gene3D" id="3.80.10.10">
    <property type="entry name" value="Ribonuclease Inhibitor"/>
    <property type="match status" value="2"/>
</dbReference>
<dbReference type="AlphaFoldDB" id="A0A803T463"/>
<accession>A0A803T463</accession>
<dbReference type="InterPro" id="IPR006553">
    <property type="entry name" value="Leu-rich_rpt_Cys-con_subtyp"/>
</dbReference>
<evidence type="ECO:0000313" key="3">
    <source>
        <dbReference type="Proteomes" id="UP000001646"/>
    </source>
</evidence>
<dbReference type="GeneID" id="103281662"/>
<dbReference type="InterPro" id="IPR032675">
    <property type="entry name" value="LRR_dom_sf"/>
</dbReference>
<dbReference type="Pfam" id="PF25372">
    <property type="entry name" value="DUF7885"/>
    <property type="match status" value="1"/>
</dbReference>
<dbReference type="OrthoDB" id="16120at2759"/>
<protein>
    <recommendedName>
        <fullName evidence="1">F-box/LRR-repeat protein 15-like leucin rich repeat domain-containing protein</fullName>
    </recommendedName>
</protein>
<dbReference type="Bgee" id="ENSACAG00000034240">
    <property type="expression patterns" value="Expressed in ovary and 1 other cell type or tissue"/>
</dbReference>
<reference evidence="2" key="3">
    <citation type="submission" date="2025-09" db="UniProtKB">
        <authorList>
            <consortium name="Ensembl"/>
        </authorList>
    </citation>
    <scope>IDENTIFICATION</scope>
</reference>
<dbReference type="SMART" id="SM00367">
    <property type="entry name" value="LRR_CC"/>
    <property type="match status" value="3"/>
</dbReference>
<gene>
    <name evidence="2" type="primary">LOC103281662</name>
</gene>
<organism evidence="2 3">
    <name type="scientific">Anolis carolinensis</name>
    <name type="common">Green anole</name>
    <name type="synonym">American chameleon</name>
    <dbReference type="NCBI Taxonomy" id="28377"/>
    <lineage>
        <taxon>Eukaryota</taxon>
        <taxon>Metazoa</taxon>
        <taxon>Chordata</taxon>
        <taxon>Craniata</taxon>
        <taxon>Vertebrata</taxon>
        <taxon>Euteleostomi</taxon>
        <taxon>Lepidosauria</taxon>
        <taxon>Squamata</taxon>
        <taxon>Bifurcata</taxon>
        <taxon>Unidentata</taxon>
        <taxon>Episquamata</taxon>
        <taxon>Toxicofera</taxon>
        <taxon>Iguania</taxon>
        <taxon>Dactyloidae</taxon>
        <taxon>Anolis</taxon>
    </lineage>
</organism>
<dbReference type="Ensembl" id="ENSACAT00000035156.2">
    <property type="protein sequence ID" value="ENSACAP00000030003.1"/>
    <property type="gene ID" value="ENSACAG00000034240.2"/>
</dbReference>
<evidence type="ECO:0000313" key="2">
    <source>
        <dbReference type="Ensembl" id="ENSACAP00000030003.1"/>
    </source>
</evidence>
<dbReference type="Proteomes" id="UP000001646">
    <property type="component" value="Unplaced"/>
</dbReference>
<evidence type="ECO:0000259" key="1">
    <source>
        <dbReference type="Pfam" id="PF25372"/>
    </source>
</evidence>
<keyword evidence="3" id="KW-1185">Reference proteome</keyword>
<sequence length="523" mass="58782">MPKKRSAPLLRRMCLEKVALNMRYIWAGDYIINRLASSFVKELLQLMCEEDLLTSSVLHSLLLPQLSELDLGICPELVTESSIQITTVCCKNLSSLNLSGCIQIPEEALIDLVKSLPHLTKLDLSKTQCNTEVLSALGSCCCGLRELDISLCEEVTQESLLHLVCDPATGALCCQELQTLQLCTLKSTTNEHELVWVLVFVLLALPNLKYLIHDSVVDAVCLIYYQHLSSTRIFPGFPSLAELARFRVPDYLNEGGSSLSLALKEIYAVDEYSWPMACAVCPHLEEVSLFLRDSPDLGQSFTSWGSLVHLTINCKERRDLKELWPVTRNLGGQLRILAIEGFSLDDELSFYTLLNDCQNLKHLRVTFFPPVQSGNIRMKNIDAFSSSLPPLKFPRLSSLYLMQADVEDLLPAEHGLILKTSLTYLLKYSPNLQSLDLVCLTISLDEVFQMVLTTPNSSLLQLQKLYLIQDDDISMNTIDLLLSSKNELNCLKIDTCSKICETDLEKVLQKVVKENLDLNVVWE</sequence>
<feature type="domain" description="F-box/LRR-repeat protein 15-like leucin rich repeat" evidence="1">
    <location>
        <begin position="64"/>
        <end position="185"/>
    </location>
</feature>